<organism evidence="1 2">
    <name type="scientific">Brucella intermedia</name>
    <dbReference type="NCBI Taxonomy" id="94625"/>
    <lineage>
        <taxon>Bacteria</taxon>
        <taxon>Pseudomonadati</taxon>
        <taxon>Pseudomonadota</taxon>
        <taxon>Alphaproteobacteria</taxon>
        <taxon>Hyphomicrobiales</taxon>
        <taxon>Brucellaceae</taxon>
        <taxon>Brucella/Ochrobactrum group</taxon>
        <taxon>Brucella</taxon>
    </lineage>
</organism>
<evidence type="ECO:0000313" key="2">
    <source>
        <dbReference type="Proteomes" id="UP000551563"/>
    </source>
</evidence>
<gene>
    <name evidence="1" type="ORF">GXX48_07850</name>
</gene>
<evidence type="ECO:0000313" key="1">
    <source>
        <dbReference type="EMBL" id="HHV67542.1"/>
    </source>
</evidence>
<proteinExistence type="predicted"/>
<dbReference type="RefSeq" id="WP_100649081.1">
    <property type="nucleotide sequence ID" value="NZ_CP122439.1"/>
</dbReference>
<accession>A0A7V6PAN3</accession>
<protein>
    <submittedName>
        <fullName evidence="1">Uncharacterized protein</fullName>
    </submittedName>
</protein>
<comment type="caution">
    <text evidence="1">The sequence shown here is derived from an EMBL/GenBank/DDBJ whole genome shotgun (WGS) entry which is preliminary data.</text>
</comment>
<name>A0A7V6PAN3_9HYPH</name>
<sequence length="90" mass="9973">MPAIEKSYKFIKVIARPSTIIMTVITEDSEYHFKNQYNRAEMDDFDKNVIEWALTAVAQGGALNIIGYYEGDRPDSGGPLSIESVSVKAG</sequence>
<dbReference type="EMBL" id="DUMN01000231">
    <property type="protein sequence ID" value="HHV67542.1"/>
    <property type="molecule type" value="Genomic_DNA"/>
</dbReference>
<reference evidence="1 2" key="1">
    <citation type="journal article" date="2020" name="Biotechnol. Biofuels">
        <title>New insights from the biogas microbiome by comprehensive genome-resolved metagenomics of nearly 1600 species originating from multiple anaerobic digesters.</title>
        <authorList>
            <person name="Campanaro S."/>
            <person name="Treu L."/>
            <person name="Rodriguez-R L.M."/>
            <person name="Kovalovszki A."/>
            <person name="Ziels R.M."/>
            <person name="Maus I."/>
            <person name="Zhu X."/>
            <person name="Kougias P.G."/>
            <person name="Basile A."/>
            <person name="Luo G."/>
            <person name="Schluter A."/>
            <person name="Konstantinidis K.T."/>
            <person name="Angelidaki I."/>
        </authorList>
    </citation>
    <scope>NUCLEOTIDE SEQUENCE [LARGE SCALE GENOMIC DNA]</scope>
    <source>
        <strain evidence="1">AS04akNAM_66</strain>
    </source>
</reference>
<dbReference type="Proteomes" id="UP000551563">
    <property type="component" value="Unassembled WGS sequence"/>
</dbReference>
<dbReference type="AlphaFoldDB" id="A0A7V6PAN3"/>